<evidence type="ECO:0008006" key="4">
    <source>
        <dbReference type="Google" id="ProtNLM"/>
    </source>
</evidence>
<keyword evidence="3" id="KW-1185">Reference proteome</keyword>
<proteinExistence type="predicted"/>
<evidence type="ECO:0000313" key="2">
    <source>
        <dbReference type="EMBL" id="BCS95867.1"/>
    </source>
</evidence>
<keyword evidence="1" id="KW-0732">Signal</keyword>
<dbReference type="RefSeq" id="WP_236892208.1">
    <property type="nucleotide sequence ID" value="NZ_AP024488.1"/>
</dbReference>
<feature type="chain" id="PRO_5045704897" description="Secreted protein" evidence="1">
    <location>
        <begin position="22"/>
        <end position="173"/>
    </location>
</feature>
<dbReference type="EMBL" id="AP024488">
    <property type="protein sequence ID" value="BCS95867.1"/>
    <property type="molecule type" value="Genomic_DNA"/>
</dbReference>
<sequence>MKKIILAFVCSIFLYPNNSFAEQVANFIGKTISIVDIENVDREAEAWARCSCVYSLVSNLVTSKSAISKQYKNLSNGAKLAIVMAHVTGGLQNEDITPEEFEALWNYSITLMDSISEAQMTQILAETEATEDKTFIQKKLLNSLKICQDNLSTQQEYIDLYRSLAKSGLLKLK</sequence>
<organism evidence="2 3">
    <name type="scientific">Desulfoluna limicola</name>
    <dbReference type="NCBI Taxonomy" id="2810562"/>
    <lineage>
        <taxon>Bacteria</taxon>
        <taxon>Pseudomonadati</taxon>
        <taxon>Thermodesulfobacteriota</taxon>
        <taxon>Desulfobacteria</taxon>
        <taxon>Desulfobacterales</taxon>
        <taxon>Desulfolunaceae</taxon>
        <taxon>Desulfoluna</taxon>
    </lineage>
</organism>
<protein>
    <recommendedName>
        <fullName evidence="4">Secreted protein</fullName>
    </recommendedName>
</protein>
<evidence type="ECO:0000313" key="3">
    <source>
        <dbReference type="Proteomes" id="UP001320148"/>
    </source>
</evidence>
<evidence type="ECO:0000256" key="1">
    <source>
        <dbReference type="SAM" id="SignalP"/>
    </source>
</evidence>
<gene>
    <name evidence="2" type="ORF">DSLASN_14990</name>
</gene>
<feature type="signal peptide" evidence="1">
    <location>
        <begin position="1"/>
        <end position="21"/>
    </location>
</feature>
<reference evidence="2 3" key="1">
    <citation type="submission" date="2021-02" db="EMBL/GenBank/DDBJ databases">
        <title>Complete genome of Desulfoluna sp. strain ASN36.</title>
        <authorList>
            <person name="Takahashi A."/>
            <person name="Kojima H."/>
            <person name="Fukui M."/>
        </authorList>
    </citation>
    <scope>NUCLEOTIDE SEQUENCE [LARGE SCALE GENOMIC DNA]</scope>
    <source>
        <strain evidence="2 3">ASN36</strain>
    </source>
</reference>
<name>A0ABM7PEZ3_9BACT</name>
<accession>A0ABM7PEZ3</accession>
<dbReference type="Proteomes" id="UP001320148">
    <property type="component" value="Chromosome"/>
</dbReference>